<dbReference type="Pfam" id="PF00211">
    <property type="entry name" value="Guanylate_cyc"/>
    <property type="match status" value="1"/>
</dbReference>
<dbReference type="Gene3D" id="3.30.70.1230">
    <property type="entry name" value="Nucleotide cyclase"/>
    <property type="match status" value="1"/>
</dbReference>
<dbReference type="GO" id="GO:0006171">
    <property type="term" value="P:cAMP biosynthetic process"/>
    <property type="evidence" value="ECO:0007669"/>
    <property type="project" value="TreeGrafter"/>
</dbReference>
<keyword evidence="1" id="KW-0812">Transmembrane</keyword>
<dbReference type="InterPro" id="IPR001054">
    <property type="entry name" value="A/G_cyclase"/>
</dbReference>
<evidence type="ECO:0000313" key="4">
    <source>
        <dbReference type="Proteomes" id="UP000475385"/>
    </source>
</evidence>
<dbReference type="Proteomes" id="UP000475385">
    <property type="component" value="Unassembled WGS sequence"/>
</dbReference>
<dbReference type="GO" id="GO:0004016">
    <property type="term" value="F:adenylate cyclase activity"/>
    <property type="evidence" value="ECO:0007669"/>
    <property type="project" value="UniProtKB-ARBA"/>
</dbReference>
<keyword evidence="1" id="KW-0472">Membrane</keyword>
<dbReference type="PROSITE" id="PS50125">
    <property type="entry name" value="GUANYLATE_CYCLASE_2"/>
    <property type="match status" value="1"/>
</dbReference>
<dbReference type="PANTHER" id="PTHR43081">
    <property type="entry name" value="ADENYLATE CYCLASE, TERMINAL-DIFFERENTIATION SPECIFIC-RELATED"/>
    <property type="match status" value="1"/>
</dbReference>
<proteinExistence type="predicted"/>
<dbReference type="GO" id="GO:0035556">
    <property type="term" value="P:intracellular signal transduction"/>
    <property type="evidence" value="ECO:0007669"/>
    <property type="project" value="InterPro"/>
</dbReference>
<dbReference type="InterPro" id="IPR007890">
    <property type="entry name" value="CHASE2"/>
</dbReference>
<feature type="domain" description="Guanylate cyclase" evidence="2">
    <location>
        <begin position="403"/>
        <end position="533"/>
    </location>
</feature>
<keyword evidence="4" id="KW-1185">Reference proteome</keyword>
<accession>A0A6M1LGF9</accession>
<dbReference type="InterPro" id="IPR050697">
    <property type="entry name" value="Adenylyl/Guanylyl_Cyclase_3/4"/>
</dbReference>
<evidence type="ECO:0000259" key="2">
    <source>
        <dbReference type="PROSITE" id="PS50125"/>
    </source>
</evidence>
<feature type="transmembrane region" description="Helical" evidence="1">
    <location>
        <begin position="345"/>
        <end position="363"/>
    </location>
</feature>
<dbReference type="Pfam" id="PF05226">
    <property type="entry name" value="CHASE2"/>
    <property type="match status" value="1"/>
</dbReference>
<reference evidence="3 4" key="1">
    <citation type="submission" date="2020-03" db="EMBL/GenBank/DDBJ databases">
        <title>Roseomonas stagni sp. nov., isolated from pond water in Japan.</title>
        <authorList>
            <person name="Furuhata K."/>
            <person name="Miyamoto H."/>
            <person name="Goto K."/>
        </authorList>
    </citation>
    <scope>NUCLEOTIDE SEQUENCE [LARGE SCALE GENOMIC DNA]</scope>
    <source>
        <strain evidence="3 4">PeD5</strain>
    </source>
</reference>
<dbReference type="AlphaFoldDB" id="A0A6M1LGF9"/>
<dbReference type="SMART" id="SM01080">
    <property type="entry name" value="CHASE2"/>
    <property type="match status" value="1"/>
</dbReference>
<protein>
    <submittedName>
        <fullName evidence="3">Adenylate/guanylate cyclase domain-containing protein</fullName>
    </submittedName>
</protein>
<dbReference type="CDD" id="cd07302">
    <property type="entry name" value="CHD"/>
    <property type="match status" value="1"/>
</dbReference>
<dbReference type="SMART" id="SM00044">
    <property type="entry name" value="CYCc"/>
    <property type="match status" value="1"/>
</dbReference>
<dbReference type="EMBL" id="JAAIKB010000001">
    <property type="protein sequence ID" value="NGM19094.1"/>
    <property type="molecule type" value="Genomic_DNA"/>
</dbReference>
<comment type="caution">
    <text evidence="3">The sequence shown here is derived from an EMBL/GenBank/DDBJ whole genome shotgun (WGS) entry which is preliminary data.</text>
</comment>
<dbReference type="SUPFAM" id="SSF55073">
    <property type="entry name" value="Nucleotide cyclase"/>
    <property type="match status" value="1"/>
</dbReference>
<feature type="transmembrane region" description="Helical" evidence="1">
    <location>
        <begin position="316"/>
        <end position="339"/>
    </location>
</feature>
<keyword evidence="1" id="KW-1133">Transmembrane helix</keyword>
<gene>
    <name evidence="3" type="ORF">G3576_03645</name>
</gene>
<dbReference type="PANTHER" id="PTHR43081:SF20">
    <property type="entry name" value="TWO-COMPONENT RESPONSE REGULATOR"/>
    <property type="match status" value="1"/>
</dbReference>
<dbReference type="InterPro" id="IPR029787">
    <property type="entry name" value="Nucleotide_cyclase"/>
</dbReference>
<name>A0A6M1LGF9_9PROT</name>
<sequence>MVAIDRESLASLGPWPWPRDRIAAILDRLAEAAPAAIATDILFEAPDRAAPAVLARRLADALPPDESAALRLRAARLPDHDSTLAISLAAAPVALGFLLAPEPTPPPASPGGFAVLGSPAALTPLAAPGAAIALPALVAAAAGHGAASLEGGRVRAVPLVVRVGDELRPGLVLEALRLALGGSSPLLDAAGPAIRLPQVVLPLDEGLSIRLHPGAPLPTVSAAALLAGEVPSAAIQGHIVLLGGTAPELGALREAGFAPLVPGIRLQAEALAQAMTLWLPRRPAWLDSAEIAAAAALSLLGAAAGAVLPPLALAGFAVAALFAVPVGVLALLSATMLLADPLLPLAALLAPAAIAALAAFIATRASRARLVARFAQSLPPALVARIAREPGLVRIGGEARRMSFVFTDIAGFTTLVERSGPAALIGMLDAYIAGAAEIIARHGGTLDKVVGDALHVMFGAPLDQPGHERHAVACGIALAEYGQDFARRHAAEGFGITRVGIATGVAIVGDVGGGRVLDYTAHGDAVNLAARLEQANKIFGTTVLLDGETAAAQSGEGFRCLGRLAARGRSAAVDVYAPWDAPQEARTAWDEGLAALLAEDADAARAAFTRVAALLPEDAPTLFQLDRLNRGFSSISVDQRGG</sequence>
<evidence type="ECO:0000256" key="1">
    <source>
        <dbReference type="SAM" id="Phobius"/>
    </source>
</evidence>
<evidence type="ECO:0000313" key="3">
    <source>
        <dbReference type="EMBL" id="NGM19094.1"/>
    </source>
</evidence>
<organism evidence="3 4">
    <name type="scientific">Falsiroseomonas algicola</name>
    <dbReference type="NCBI Taxonomy" id="2716930"/>
    <lineage>
        <taxon>Bacteria</taxon>
        <taxon>Pseudomonadati</taxon>
        <taxon>Pseudomonadota</taxon>
        <taxon>Alphaproteobacteria</taxon>
        <taxon>Acetobacterales</taxon>
        <taxon>Roseomonadaceae</taxon>
        <taxon>Falsiroseomonas</taxon>
    </lineage>
</organism>